<name>A0A9X1NC15_9ACTN</name>
<dbReference type="InterPro" id="IPR017871">
    <property type="entry name" value="ABC_transporter-like_CS"/>
</dbReference>
<evidence type="ECO:0000313" key="4">
    <source>
        <dbReference type="EMBL" id="MCD5310969.1"/>
    </source>
</evidence>
<dbReference type="EMBL" id="JAJOMB010000003">
    <property type="protein sequence ID" value="MCD5310969.1"/>
    <property type="molecule type" value="Genomic_DNA"/>
</dbReference>
<dbReference type="GO" id="GO:0016887">
    <property type="term" value="F:ATP hydrolysis activity"/>
    <property type="evidence" value="ECO:0007669"/>
    <property type="project" value="InterPro"/>
</dbReference>
<dbReference type="GO" id="GO:0005524">
    <property type="term" value="F:ATP binding"/>
    <property type="evidence" value="ECO:0007669"/>
    <property type="project" value="UniProtKB-KW"/>
</dbReference>
<dbReference type="PANTHER" id="PTHR42794:SF2">
    <property type="entry name" value="ABC TRANSPORTER ATP-BINDING PROTEIN"/>
    <property type="match status" value="1"/>
</dbReference>
<gene>
    <name evidence="4" type="ORF">LR394_08680</name>
</gene>
<dbReference type="Gene3D" id="3.40.50.300">
    <property type="entry name" value="P-loop containing nucleotide triphosphate hydrolases"/>
    <property type="match status" value="1"/>
</dbReference>
<evidence type="ECO:0000313" key="5">
    <source>
        <dbReference type="Proteomes" id="UP001138997"/>
    </source>
</evidence>
<dbReference type="CDD" id="cd03214">
    <property type="entry name" value="ABC_Iron-Siderophores_B12_Hemin"/>
    <property type="match status" value="1"/>
</dbReference>
<dbReference type="SMART" id="SM00382">
    <property type="entry name" value="AAA"/>
    <property type="match status" value="1"/>
</dbReference>
<dbReference type="InterPro" id="IPR003593">
    <property type="entry name" value="AAA+_ATPase"/>
</dbReference>
<accession>A0A9X1NC15</accession>
<organism evidence="4 5">
    <name type="scientific">Kineosporia babensis</name>
    <dbReference type="NCBI Taxonomy" id="499548"/>
    <lineage>
        <taxon>Bacteria</taxon>
        <taxon>Bacillati</taxon>
        <taxon>Actinomycetota</taxon>
        <taxon>Actinomycetes</taxon>
        <taxon>Kineosporiales</taxon>
        <taxon>Kineosporiaceae</taxon>
        <taxon>Kineosporia</taxon>
    </lineage>
</organism>
<proteinExistence type="predicted"/>
<evidence type="ECO:0000256" key="2">
    <source>
        <dbReference type="ARBA" id="ARBA00022840"/>
    </source>
</evidence>
<dbReference type="InterPro" id="IPR003439">
    <property type="entry name" value="ABC_transporter-like_ATP-bd"/>
</dbReference>
<dbReference type="SUPFAM" id="SSF52540">
    <property type="entry name" value="P-loop containing nucleoside triphosphate hydrolases"/>
    <property type="match status" value="1"/>
</dbReference>
<protein>
    <submittedName>
        <fullName evidence="4">ABC transporter ATP-binding protein</fullName>
    </submittedName>
</protein>
<sequence length="275" mass="29630">MSLVLRLSGVSARLGGRDILHQVDLDVPAGRRLGIIGVNGAGKSTLLRILAGVLQPSAGEVQIGDASGQLQNLRRLPSRERARRIAFVPQEEVVAAELLVGEMVALGRVPRTRPWSRGGSAEREIVRAALDAVGLADRIDVPGDQLSGGEKRRAVLARGLAQDCPVMLLDEPTNHLDVAWQLRLLQVFAERAQTLVATVHDLDLALRFFDELAVIGWPAGLDPSTHPARIVALGPPTDVLSSRHVAAHFGVGSVQVPHPQLDQSHLLIHPREESR</sequence>
<dbReference type="RefSeq" id="WP_231440145.1">
    <property type="nucleotide sequence ID" value="NZ_JAJOMB010000003.1"/>
</dbReference>
<evidence type="ECO:0000259" key="3">
    <source>
        <dbReference type="PROSITE" id="PS50893"/>
    </source>
</evidence>
<keyword evidence="2 4" id="KW-0067">ATP-binding</keyword>
<dbReference type="PANTHER" id="PTHR42794">
    <property type="entry name" value="HEMIN IMPORT ATP-BINDING PROTEIN HMUV"/>
    <property type="match status" value="1"/>
</dbReference>
<dbReference type="Proteomes" id="UP001138997">
    <property type="component" value="Unassembled WGS sequence"/>
</dbReference>
<keyword evidence="5" id="KW-1185">Reference proteome</keyword>
<comment type="caution">
    <text evidence="4">The sequence shown here is derived from an EMBL/GenBank/DDBJ whole genome shotgun (WGS) entry which is preliminary data.</text>
</comment>
<dbReference type="PROSITE" id="PS00211">
    <property type="entry name" value="ABC_TRANSPORTER_1"/>
    <property type="match status" value="1"/>
</dbReference>
<dbReference type="PROSITE" id="PS50893">
    <property type="entry name" value="ABC_TRANSPORTER_2"/>
    <property type="match status" value="1"/>
</dbReference>
<evidence type="ECO:0000256" key="1">
    <source>
        <dbReference type="ARBA" id="ARBA00022741"/>
    </source>
</evidence>
<dbReference type="Pfam" id="PF00005">
    <property type="entry name" value="ABC_tran"/>
    <property type="match status" value="1"/>
</dbReference>
<reference evidence="4" key="1">
    <citation type="submission" date="2021-11" db="EMBL/GenBank/DDBJ databases">
        <title>Streptomyces corallinus and Kineosporia corallina sp. nov., two new coral-derived marine actinobacteria.</title>
        <authorList>
            <person name="Buangrab K."/>
            <person name="Sutthacheep M."/>
            <person name="Yeemin T."/>
            <person name="Harunari E."/>
            <person name="Igarashi Y."/>
            <person name="Sripreechasak P."/>
            <person name="Kanchanasin P."/>
            <person name="Tanasupawat S."/>
            <person name="Phongsopitanun W."/>
        </authorList>
    </citation>
    <scope>NUCLEOTIDE SEQUENCE</scope>
    <source>
        <strain evidence="4">JCM 31032</strain>
    </source>
</reference>
<dbReference type="InterPro" id="IPR027417">
    <property type="entry name" value="P-loop_NTPase"/>
</dbReference>
<feature type="domain" description="ABC transporter" evidence="3">
    <location>
        <begin position="5"/>
        <end position="242"/>
    </location>
</feature>
<keyword evidence="1" id="KW-0547">Nucleotide-binding</keyword>
<dbReference type="AlphaFoldDB" id="A0A9X1NC15"/>